<feature type="compositionally biased region" description="Low complexity" evidence="1">
    <location>
        <begin position="466"/>
        <end position="484"/>
    </location>
</feature>
<feature type="compositionally biased region" description="Low complexity" evidence="1">
    <location>
        <begin position="385"/>
        <end position="416"/>
    </location>
</feature>
<feature type="compositionally biased region" description="Low complexity" evidence="1">
    <location>
        <begin position="503"/>
        <end position="525"/>
    </location>
</feature>
<feature type="compositionally biased region" description="Low complexity" evidence="1">
    <location>
        <begin position="240"/>
        <end position="252"/>
    </location>
</feature>
<evidence type="ECO:0000313" key="3">
    <source>
        <dbReference type="Proteomes" id="UP001203297"/>
    </source>
</evidence>
<name>A0AAD4M4M3_9AGAM</name>
<protein>
    <submittedName>
        <fullName evidence="2">Uncharacterized protein</fullName>
    </submittedName>
</protein>
<feature type="compositionally biased region" description="Polar residues" evidence="1">
    <location>
        <begin position="485"/>
        <end position="501"/>
    </location>
</feature>
<feature type="compositionally biased region" description="Polar residues" evidence="1">
    <location>
        <begin position="41"/>
        <end position="64"/>
    </location>
</feature>
<keyword evidence="3" id="KW-1185">Reference proteome</keyword>
<feature type="region of interest" description="Disordered" evidence="1">
    <location>
        <begin position="30"/>
        <end position="119"/>
    </location>
</feature>
<sequence>MKEPGELELVIIQGSQDMEDAPLTAQVVMAPVREDEDESANSHSRNLSQASSYVIVNDDAQVQTPLLEPDETNESVNERDDYAHVSLRTVDISDVRDNDQLSSSQDNSEPADPRGQAPPYFEVVGDLAEVHASSGGLVRVETTDTLPIAPDTYTYPISPERSAAPATNVESTNPPETRRRSVFRGLIDAASRALSSPHPLPQSSRVSRNVAVPPSPRTSNLSSRPAGIRPSPAGHRTTPSNSGSVLSVASSAFGRVASRTRTRSPSNVAAGLTSPSTISISSISSPLTHTAVRTDFVYPRSGPTPEQLKLISSIESVSKFGVPYGRDAVAYASASRVNLNGPPPEFEERPSIDGLPGPSDGTTRARSRSALSRRSQDGNTPEPRPSLSSPLSPPRESTAASATASTPASEPEAAASYPPPETHNPAQDLFDAVSTPKKMDTDDDTKKQEMESAAETVPPRAPSPSPTVGTVSTAATVTKATASTLDTVTESSNDIATSSSHRPALPSFSTATATTTTHKPAAPSAFRMPSTPLSGVRLGSRTSSIETFRTAASRPEQGRESERGLSDTEVETDAFTDAETDVETPHAIPTGSTALSPEPSPLSV</sequence>
<feature type="region of interest" description="Disordered" evidence="1">
    <location>
        <begin position="192"/>
        <end position="278"/>
    </location>
</feature>
<feature type="region of interest" description="Disordered" evidence="1">
    <location>
        <begin position="336"/>
        <end position="604"/>
    </location>
</feature>
<dbReference type="Proteomes" id="UP001203297">
    <property type="component" value="Unassembled WGS sequence"/>
</dbReference>
<dbReference type="EMBL" id="WTXG01000023">
    <property type="protein sequence ID" value="KAI0299444.1"/>
    <property type="molecule type" value="Genomic_DNA"/>
</dbReference>
<evidence type="ECO:0000256" key="1">
    <source>
        <dbReference type="SAM" id="MobiDB-lite"/>
    </source>
</evidence>
<reference evidence="2" key="1">
    <citation type="journal article" date="2022" name="New Phytol.">
        <title>Evolutionary transition to the ectomycorrhizal habit in the genomes of a hyperdiverse lineage of mushroom-forming fungi.</title>
        <authorList>
            <person name="Looney B."/>
            <person name="Miyauchi S."/>
            <person name="Morin E."/>
            <person name="Drula E."/>
            <person name="Courty P.E."/>
            <person name="Kohler A."/>
            <person name="Kuo A."/>
            <person name="LaButti K."/>
            <person name="Pangilinan J."/>
            <person name="Lipzen A."/>
            <person name="Riley R."/>
            <person name="Andreopoulos W."/>
            <person name="He G."/>
            <person name="Johnson J."/>
            <person name="Nolan M."/>
            <person name="Tritt A."/>
            <person name="Barry K.W."/>
            <person name="Grigoriev I.V."/>
            <person name="Nagy L.G."/>
            <person name="Hibbett D."/>
            <person name="Henrissat B."/>
            <person name="Matheny P.B."/>
            <person name="Labbe J."/>
            <person name="Martin F.M."/>
        </authorList>
    </citation>
    <scope>NUCLEOTIDE SEQUENCE</scope>
    <source>
        <strain evidence="2">BPL690</strain>
    </source>
</reference>
<accession>A0AAD4M4M3</accession>
<dbReference type="AlphaFoldDB" id="A0AAD4M4M3"/>
<evidence type="ECO:0000313" key="2">
    <source>
        <dbReference type="EMBL" id="KAI0299444.1"/>
    </source>
</evidence>
<organism evidence="2 3">
    <name type="scientific">Multifurca ochricompacta</name>
    <dbReference type="NCBI Taxonomy" id="376703"/>
    <lineage>
        <taxon>Eukaryota</taxon>
        <taxon>Fungi</taxon>
        <taxon>Dikarya</taxon>
        <taxon>Basidiomycota</taxon>
        <taxon>Agaricomycotina</taxon>
        <taxon>Agaricomycetes</taxon>
        <taxon>Russulales</taxon>
        <taxon>Russulaceae</taxon>
        <taxon>Multifurca</taxon>
    </lineage>
</organism>
<gene>
    <name evidence="2" type="ORF">B0F90DRAFT_620561</name>
</gene>
<comment type="caution">
    <text evidence="2">The sequence shown here is derived from an EMBL/GenBank/DDBJ whole genome shotgun (WGS) entry which is preliminary data.</text>
</comment>
<feature type="compositionally biased region" description="Basic and acidic residues" evidence="1">
    <location>
        <begin position="437"/>
        <end position="450"/>
    </location>
</feature>
<feature type="compositionally biased region" description="Acidic residues" evidence="1">
    <location>
        <begin position="568"/>
        <end position="582"/>
    </location>
</feature>
<feature type="region of interest" description="Disordered" evidence="1">
    <location>
        <begin position="148"/>
        <end position="180"/>
    </location>
</feature>
<feature type="compositionally biased region" description="Basic and acidic residues" evidence="1">
    <location>
        <begin position="556"/>
        <end position="566"/>
    </location>
</feature>
<proteinExistence type="predicted"/>